<dbReference type="InterPro" id="IPR015424">
    <property type="entry name" value="PyrdxlP-dep_Trfase"/>
</dbReference>
<evidence type="ECO:0000256" key="4">
    <source>
        <dbReference type="ARBA" id="ARBA00023239"/>
    </source>
</evidence>
<accession>A0A0F9GEI5</accession>
<organism evidence="6">
    <name type="scientific">marine sediment metagenome</name>
    <dbReference type="NCBI Taxonomy" id="412755"/>
    <lineage>
        <taxon>unclassified sequences</taxon>
        <taxon>metagenomes</taxon>
        <taxon>ecological metagenomes</taxon>
    </lineage>
</organism>
<reference evidence="6" key="1">
    <citation type="journal article" date="2015" name="Nature">
        <title>Complex archaea that bridge the gap between prokaryotes and eukaryotes.</title>
        <authorList>
            <person name="Spang A."/>
            <person name="Saw J.H."/>
            <person name="Jorgensen S.L."/>
            <person name="Zaremba-Niedzwiedzka K."/>
            <person name="Martijn J."/>
            <person name="Lind A.E."/>
            <person name="van Eijk R."/>
            <person name="Schleper C."/>
            <person name="Guy L."/>
            <person name="Ettema T.J."/>
        </authorList>
    </citation>
    <scope>NUCLEOTIDE SEQUENCE</scope>
</reference>
<evidence type="ECO:0000256" key="1">
    <source>
        <dbReference type="ARBA" id="ARBA00001933"/>
    </source>
</evidence>
<gene>
    <name evidence="6" type="ORF">LCGC14_2131060</name>
</gene>
<evidence type="ECO:0000259" key="5">
    <source>
        <dbReference type="Pfam" id="PF01212"/>
    </source>
</evidence>
<comment type="similarity">
    <text evidence="2">Belongs to the threonine aldolase family.</text>
</comment>
<dbReference type="GO" id="GO:0008732">
    <property type="term" value="F:L-allo-threonine aldolase activity"/>
    <property type="evidence" value="ECO:0007669"/>
    <property type="project" value="TreeGrafter"/>
</dbReference>
<dbReference type="GO" id="GO:0005829">
    <property type="term" value="C:cytosol"/>
    <property type="evidence" value="ECO:0007669"/>
    <property type="project" value="TreeGrafter"/>
</dbReference>
<dbReference type="Gene3D" id="3.40.640.10">
    <property type="entry name" value="Type I PLP-dependent aspartate aminotransferase-like (Major domain)"/>
    <property type="match status" value="1"/>
</dbReference>
<dbReference type="PANTHER" id="PTHR48097">
    <property type="entry name" value="L-THREONINE ALDOLASE-RELATED"/>
    <property type="match status" value="1"/>
</dbReference>
<keyword evidence="3" id="KW-0663">Pyridoxal phosphate</keyword>
<dbReference type="GO" id="GO:0006567">
    <property type="term" value="P:L-threonine catabolic process"/>
    <property type="evidence" value="ECO:0007669"/>
    <property type="project" value="TreeGrafter"/>
</dbReference>
<protein>
    <recommendedName>
        <fullName evidence="5">Aromatic amino acid beta-eliminating lyase/threonine aldolase domain-containing protein</fullName>
    </recommendedName>
</protein>
<dbReference type="AlphaFoldDB" id="A0A0F9GEI5"/>
<dbReference type="EMBL" id="LAZR01026734">
    <property type="protein sequence ID" value="KKL67830.1"/>
    <property type="molecule type" value="Genomic_DNA"/>
</dbReference>
<dbReference type="CDD" id="cd06502">
    <property type="entry name" value="TA_like"/>
    <property type="match status" value="1"/>
</dbReference>
<proteinExistence type="inferred from homology"/>
<comment type="caution">
    <text evidence="6">The sequence shown here is derived from an EMBL/GenBank/DDBJ whole genome shotgun (WGS) entry which is preliminary data.</text>
</comment>
<dbReference type="GO" id="GO:0006545">
    <property type="term" value="P:glycine biosynthetic process"/>
    <property type="evidence" value="ECO:0007669"/>
    <property type="project" value="TreeGrafter"/>
</dbReference>
<dbReference type="NCBIfam" id="NF007825">
    <property type="entry name" value="PRK10534.1"/>
    <property type="match status" value="1"/>
</dbReference>
<dbReference type="InterPro" id="IPR001597">
    <property type="entry name" value="ArAA_b-elim_lyase/Thr_aldolase"/>
</dbReference>
<dbReference type="InterPro" id="IPR015421">
    <property type="entry name" value="PyrdxlP-dep_Trfase_major"/>
</dbReference>
<dbReference type="FunFam" id="3.40.640.10:FF:000030">
    <property type="entry name" value="Low-specificity L-threonine aldolase"/>
    <property type="match status" value="1"/>
</dbReference>
<sequence>MKIIDLRSDTVTLPPPEMRKAIAEAELGDDVFGDDPTVNRLEAMGAEVMGKEAALFTTSGTQSNLTAMLSHCQRGNEVILGDESHIVHYEVGGAFALGGLGLRTVRNDEQGRLDLAQARHTIRSRDVHFPATGLICIENTHNLCGGSVLDEDDLAAVRALADEHALPVHLDGARLFNAGAALGVPASRLARYGDSVAFSLCKGLACPVGSVLCGSREFISQARRFRKMLGGGMRQAGIIAAAGVYALENTLDRLAEDHENARALAEGLAGIPGVTLTPPPQSNLVFFIAEGWDLGELVRRLGERGLLCLDEGGRIRMVTHYGIERSDVEEAVEHVRSLVAAGA</sequence>
<keyword evidence="4" id="KW-0456">Lyase</keyword>
<evidence type="ECO:0000256" key="2">
    <source>
        <dbReference type="ARBA" id="ARBA00006966"/>
    </source>
</evidence>
<name>A0A0F9GEI5_9ZZZZ</name>
<dbReference type="Pfam" id="PF01212">
    <property type="entry name" value="Beta_elim_lyase"/>
    <property type="match status" value="1"/>
</dbReference>
<dbReference type="PANTHER" id="PTHR48097:SF9">
    <property type="entry name" value="L-THREONINE ALDOLASE"/>
    <property type="match status" value="1"/>
</dbReference>
<dbReference type="PIRSF" id="PIRSF017617">
    <property type="entry name" value="Thr_aldolase"/>
    <property type="match status" value="1"/>
</dbReference>
<dbReference type="NCBIfam" id="NF041359">
    <property type="entry name" value="GntG_guanitoxin"/>
    <property type="match status" value="1"/>
</dbReference>
<evidence type="ECO:0000256" key="3">
    <source>
        <dbReference type="ARBA" id="ARBA00022898"/>
    </source>
</evidence>
<evidence type="ECO:0000313" key="6">
    <source>
        <dbReference type="EMBL" id="KKL67830.1"/>
    </source>
</evidence>
<dbReference type="Gene3D" id="3.90.1150.10">
    <property type="entry name" value="Aspartate Aminotransferase, domain 1"/>
    <property type="match status" value="1"/>
</dbReference>
<dbReference type="InterPro" id="IPR023603">
    <property type="entry name" value="Low_specificity_L-TA-like"/>
</dbReference>
<dbReference type="SUPFAM" id="SSF53383">
    <property type="entry name" value="PLP-dependent transferases"/>
    <property type="match status" value="1"/>
</dbReference>
<comment type="cofactor">
    <cofactor evidence="1">
        <name>pyridoxal 5'-phosphate</name>
        <dbReference type="ChEBI" id="CHEBI:597326"/>
    </cofactor>
</comment>
<feature type="domain" description="Aromatic amino acid beta-eliminating lyase/threonine aldolase" evidence="5">
    <location>
        <begin position="5"/>
        <end position="286"/>
    </location>
</feature>
<dbReference type="InterPro" id="IPR015422">
    <property type="entry name" value="PyrdxlP-dep_Trfase_small"/>
</dbReference>